<gene>
    <name evidence="3" type="ORF">KFL_000780130</name>
</gene>
<accession>A0A1Y1HWJ6</accession>
<organism evidence="3 4">
    <name type="scientific">Klebsormidium nitens</name>
    <name type="common">Green alga</name>
    <name type="synonym">Ulothrix nitens</name>
    <dbReference type="NCBI Taxonomy" id="105231"/>
    <lineage>
        <taxon>Eukaryota</taxon>
        <taxon>Viridiplantae</taxon>
        <taxon>Streptophyta</taxon>
        <taxon>Klebsormidiophyceae</taxon>
        <taxon>Klebsormidiales</taxon>
        <taxon>Klebsormidiaceae</taxon>
        <taxon>Klebsormidium</taxon>
    </lineage>
</organism>
<feature type="compositionally biased region" description="Basic and acidic residues" evidence="1">
    <location>
        <begin position="152"/>
        <end position="167"/>
    </location>
</feature>
<reference evidence="3 4" key="1">
    <citation type="journal article" date="2014" name="Nat. Commun.">
        <title>Klebsormidium flaccidum genome reveals primary factors for plant terrestrial adaptation.</title>
        <authorList>
            <person name="Hori K."/>
            <person name="Maruyama F."/>
            <person name="Fujisawa T."/>
            <person name="Togashi T."/>
            <person name="Yamamoto N."/>
            <person name="Seo M."/>
            <person name="Sato S."/>
            <person name="Yamada T."/>
            <person name="Mori H."/>
            <person name="Tajima N."/>
            <person name="Moriyama T."/>
            <person name="Ikeuchi M."/>
            <person name="Watanabe M."/>
            <person name="Wada H."/>
            <person name="Kobayashi K."/>
            <person name="Saito M."/>
            <person name="Masuda T."/>
            <person name="Sasaki-Sekimoto Y."/>
            <person name="Mashiguchi K."/>
            <person name="Awai K."/>
            <person name="Shimojima M."/>
            <person name="Masuda S."/>
            <person name="Iwai M."/>
            <person name="Nobusawa T."/>
            <person name="Narise T."/>
            <person name="Kondo S."/>
            <person name="Saito H."/>
            <person name="Sato R."/>
            <person name="Murakawa M."/>
            <person name="Ihara Y."/>
            <person name="Oshima-Yamada Y."/>
            <person name="Ohtaka K."/>
            <person name="Satoh M."/>
            <person name="Sonobe K."/>
            <person name="Ishii M."/>
            <person name="Ohtani R."/>
            <person name="Kanamori-Sato M."/>
            <person name="Honoki R."/>
            <person name="Miyazaki D."/>
            <person name="Mochizuki H."/>
            <person name="Umetsu J."/>
            <person name="Higashi K."/>
            <person name="Shibata D."/>
            <person name="Kamiya Y."/>
            <person name="Sato N."/>
            <person name="Nakamura Y."/>
            <person name="Tabata S."/>
            <person name="Ida S."/>
            <person name="Kurokawa K."/>
            <person name="Ohta H."/>
        </authorList>
    </citation>
    <scope>NUCLEOTIDE SEQUENCE [LARGE SCALE GENOMIC DNA]</scope>
    <source>
        <strain evidence="3 4">NIES-2285</strain>
    </source>
</reference>
<evidence type="ECO:0000313" key="4">
    <source>
        <dbReference type="Proteomes" id="UP000054558"/>
    </source>
</evidence>
<proteinExistence type="predicted"/>
<keyword evidence="2" id="KW-1133">Transmembrane helix</keyword>
<dbReference type="PANTHER" id="PTHR36804">
    <property type="entry name" value="OSJNBA0013K16.11 PROTEIN"/>
    <property type="match status" value="1"/>
</dbReference>
<evidence type="ECO:0000256" key="1">
    <source>
        <dbReference type="SAM" id="MobiDB-lite"/>
    </source>
</evidence>
<dbReference type="OMA" id="WVFPTIY"/>
<protein>
    <submittedName>
        <fullName evidence="3">Uncharacterized protein</fullName>
    </submittedName>
</protein>
<evidence type="ECO:0000256" key="2">
    <source>
        <dbReference type="SAM" id="Phobius"/>
    </source>
</evidence>
<dbReference type="EMBL" id="DF237027">
    <property type="protein sequence ID" value="GAQ81351.1"/>
    <property type="molecule type" value="Genomic_DNA"/>
</dbReference>
<dbReference type="PANTHER" id="PTHR36804:SF1">
    <property type="entry name" value="OS04G0585600 PROTEIN"/>
    <property type="match status" value="1"/>
</dbReference>
<dbReference type="AlphaFoldDB" id="A0A1Y1HWJ6"/>
<feature type="transmembrane region" description="Helical" evidence="2">
    <location>
        <begin position="65"/>
        <end position="87"/>
    </location>
</feature>
<dbReference type="OrthoDB" id="2014574at2759"/>
<keyword evidence="4" id="KW-1185">Reference proteome</keyword>
<evidence type="ECO:0000313" key="3">
    <source>
        <dbReference type="EMBL" id="GAQ81351.1"/>
    </source>
</evidence>
<name>A0A1Y1HWJ6_KLENI</name>
<dbReference type="Proteomes" id="UP000054558">
    <property type="component" value="Unassembled WGS sequence"/>
</dbReference>
<feature type="transmembrane region" description="Helical" evidence="2">
    <location>
        <begin position="20"/>
        <end position="40"/>
    </location>
</feature>
<keyword evidence="2" id="KW-0472">Membrane</keyword>
<sequence>MRKRRRRATSAVWQDDAPYAIAIGVTIAVTAAPLIFPVPWSVKAAVDEKKRFDDFNTMGDEDTKYTAMAVISFLPLFNWLAWVLAWLDSSDPRYALYAAVYLAPWVKSGLNFTDSWLPLGAVALGAAHVQLDRYVQSEGPVRSLPTESEQPAELKEEKALPAGAFDDRGWAANVQEKDLKKLKPLSEEEIRRREEKWELKRWDQQFAERLEAEAAAEEALPQEEER</sequence>
<keyword evidence="2" id="KW-0812">Transmembrane</keyword>
<feature type="region of interest" description="Disordered" evidence="1">
    <location>
        <begin position="140"/>
        <end position="167"/>
    </location>
</feature>